<keyword evidence="3 7" id="KW-0808">Transferase</keyword>
<evidence type="ECO:0000256" key="5">
    <source>
        <dbReference type="ARBA" id="ARBA00022989"/>
    </source>
</evidence>
<feature type="transmembrane region" description="Helical" evidence="7">
    <location>
        <begin position="239"/>
        <end position="257"/>
    </location>
</feature>
<dbReference type="NCBIfam" id="TIGR00544">
    <property type="entry name" value="lgt"/>
    <property type="match status" value="1"/>
</dbReference>
<keyword evidence="6 7" id="KW-0472">Membrane</keyword>
<dbReference type="EC" id="2.5.1.145" evidence="7"/>
<feature type="transmembrane region" description="Helical" evidence="7">
    <location>
        <begin position="179"/>
        <end position="197"/>
    </location>
</feature>
<dbReference type="PANTHER" id="PTHR30589">
    <property type="entry name" value="PROLIPOPROTEIN DIACYLGLYCERYL TRANSFERASE"/>
    <property type="match status" value="1"/>
</dbReference>
<keyword evidence="2 7" id="KW-1003">Cell membrane</keyword>
<evidence type="ECO:0000256" key="6">
    <source>
        <dbReference type="ARBA" id="ARBA00023136"/>
    </source>
</evidence>
<evidence type="ECO:0000256" key="4">
    <source>
        <dbReference type="ARBA" id="ARBA00022692"/>
    </source>
</evidence>
<dbReference type="STRING" id="1464123.SAMN05444126_1673"/>
<reference evidence="9" key="1">
    <citation type="submission" date="2016-10" db="EMBL/GenBank/DDBJ databases">
        <authorList>
            <person name="de Groot N.N."/>
        </authorList>
    </citation>
    <scope>NUCLEOTIDE SEQUENCE [LARGE SCALE GENOMIC DNA]</scope>
    <source>
        <strain evidence="9">10nlg</strain>
    </source>
</reference>
<evidence type="ECO:0000256" key="7">
    <source>
        <dbReference type="HAMAP-Rule" id="MF_01147"/>
    </source>
</evidence>
<feature type="transmembrane region" description="Helical" evidence="7">
    <location>
        <begin position="20"/>
        <end position="38"/>
    </location>
</feature>
<keyword evidence="4 7" id="KW-0812">Transmembrane</keyword>
<accession>A0A1H9WYX6</accession>
<comment type="function">
    <text evidence="7">Catalyzes the transfer of the diacylglyceryl group from phosphatidylglycerol to the sulfhydryl group of the N-terminal cysteine of a prolipoprotein, the first step in the formation of mature lipoproteins.</text>
</comment>
<comment type="pathway">
    <text evidence="7">Protein modification; lipoprotein biosynthesis (diacylglyceryl transfer).</text>
</comment>
<proteinExistence type="inferred from homology"/>
<dbReference type="GO" id="GO:0005886">
    <property type="term" value="C:plasma membrane"/>
    <property type="evidence" value="ECO:0007669"/>
    <property type="project" value="UniProtKB-SubCell"/>
</dbReference>
<dbReference type="GO" id="GO:0042158">
    <property type="term" value="P:lipoprotein biosynthetic process"/>
    <property type="evidence" value="ECO:0007669"/>
    <property type="project" value="UniProtKB-UniRule"/>
</dbReference>
<keyword evidence="9" id="KW-1185">Reference proteome</keyword>
<comment type="subcellular location">
    <subcellularLocation>
        <location evidence="7">Cell membrane</location>
        <topology evidence="7">Multi-pass membrane protein</topology>
    </subcellularLocation>
</comment>
<dbReference type="PANTHER" id="PTHR30589:SF0">
    <property type="entry name" value="PHOSPHATIDYLGLYCEROL--PROLIPOPROTEIN DIACYLGLYCERYL TRANSFERASE"/>
    <property type="match status" value="1"/>
</dbReference>
<dbReference type="UniPathway" id="UPA00664"/>
<feature type="transmembrane region" description="Helical" evidence="7">
    <location>
        <begin position="117"/>
        <end position="136"/>
    </location>
</feature>
<feature type="transmembrane region" description="Helical" evidence="7">
    <location>
        <begin position="84"/>
        <end position="110"/>
    </location>
</feature>
<dbReference type="RefSeq" id="WP_093075481.1">
    <property type="nucleotide sequence ID" value="NZ_FOGV01000067.1"/>
</dbReference>
<dbReference type="Proteomes" id="UP000199318">
    <property type="component" value="Unassembled WGS sequence"/>
</dbReference>
<name>A0A1H9WYX6_9BACI</name>
<keyword evidence="5 7" id="KW-1133">Transmembrane helix</keyword>
<dbReference type="AlphaFoldDB" id="A0A1H9WYX6"/>
<evidence type="ECO:0000256" key="1">
    <source>
        <dbReference type="ARBA" id="ARBA00007150"/>
    </source>
</evidence>
<evidence type="ECO:0000313" key="8">
    <source>
        <dbReference type="EMBL" id="SES39158.1"/>
    </source>
</evidence>
<dbReference type="GO" id="GO:0008961">
    <property type="term" value="F:phosphatidylglycerol-prolipoprotein diacylglyceryl transferase activity"/>
    <property type="evidence" value="ECO:0007669"/>
    <property type="project" value="UniProtKB-UniRule"/>
</dbReference>
<dbReference type="Pfam" id="PF01790">
    <property type="entry name" value="LGT"/>
    <property type="match status" value="1"/>
</dbReference>
<feature type="binding site" evidence="7">
    <location>
        <position position="137"/>
    </location>
    <ligand>
        <name>a 1,2-diacyl-sn-glycero-3-phospho-(1'-sn-glycerol)</name>
        <dbReference type="ChEBI" id="CHEBI:64716"/>
    </ligand>
</feature>
<evidence type="ECO:0000256" key="3">
    <source>
        <dbReference type="ARBA" id="ARBA00022679"/>
    </source>
</evidence>
<evidence type="ECO:0000313" key="9">
    <source>
        <dbReference type="Proteomes" id="UP000199318"/>
    </source>
</evidence>
<gene>
    <name evidence="7" type="primary">lgt</name>
    <name evidence="8" type="ORF">SAMN05444126_1673</name>
</gene>
<dbReference type="EMBL" id="FOGV01000067">
    <property type="protein sequence ID" value="SES39158.1"/>
    <property type="molecule type" value="Genomic_DNA"/>
</dbReference>
<comment type="similarity">
    <text evidence="1 7">Belongs to the Lgt family.</text>
</comment>
<comment type="caution">
    <text evidence="8">The sequence shown here is derived from an EMBL/GenBank/DDBJ whole genome shotgun (WGS) entry which is preliminary data.</text>
</comment>
<feature type="transmembrane region" description="Helical" evidence="7">
    <location>
        <begin position="50"/>
        <end position="72"/>
    </location>
</feature>
<dbReference type="OrthoDB" id="871140at2"/>
<dbReference type="HAMAP" id="MF_01147">
    <property type="entry name" value="Lgt"/>
    <property type="match status" value="1"/>
</dbReference>
<comment type="catalytic activity">
    <reaction evidence="7">
        <text>L-cysteinyl-[prolipoprotein] + a 1,2-diacyl-sn-glycero-3-phospho-(1'-sn-glycerol) = an S-1,2-diacyl-sn-glyceryl-L-cysteinyl-[prolipoprotein] + sn-glycerol 1-phosphate + H(+)</text>
        <dbReference type="Rhea" id="RHEA:56712"/>
        <dbReference type="Rhea" id="RHEA-COMP:14679"/>
        <dbReference type="Rhea" id="RHEA-COMP:14680"/>
        <dbReference type="ChEBI" id="CHEBI:15378"/>
        <dbReference type="ChEBI" id="CHEBI:29950"/>
        <dbReference type="ChEBI" id="CHEBI:57685"/>
        <dbReference type="ChEBI" id="CHEBI:64716"/>
        <dbReference type="ChEBI" id="CHEBI:140658"/>
        <dbReference type="EC" id="2.5.1.145"/>
    </reaction>
</comment>
<sequence>MNLLAGAIDPIAFETGALTVYWYGIIIAFAVFVGYFVAQKEAKRQNFPEDTIADLLLISIPLAIIGARLYYVTFRFDHYADNPLHILFIWEGGLAIHGAIFAGVIAAIVFTKRKSLSFWKLADVLAPALLLGQAIGRWGNFINQEVYGGEVSRSFLEQLFLPKRLIEQMFINGAYHQPTFLYESLWSLLGVGVLVWLRRKPFLRTGEIFLGYVIWYSVGRFIIEGIRTDYLLLFDTIRVAQLVSAAAVIFAIVWIFFTRKVERREL</sequence>
<organism evidence="8 9">
    <name type="scientific">Salisediminibacterium halotolerans</name>
    <dbReference type="NCBI Taxonomy" id="517425"/>
    <lineage>
        <taxon>Bacteria</taxon>
        <taxon>Bacillati</taxon>
        <taxon>Bacillota</taxon>
        <taxon>Bacilli</taxon>
        <taxon>Bacillales</taxon>
        <taxon>Bacillaceae</taxon>
        <taxon>Salisediminibacterium</taxon>
    </lineage>
</organism>
<feature type="transmembrane region" description="Helical" evidence="7">
    <location>
        <begin position="209"/>
        <end position="227"/>
    </location>
</feature>
<dbReference type="InterPro" id="IPR001640">
    <property type="entry name" value="Lgt"/>
</dbReference>
<protein>
    <recommendedName>
        <fullName evidence="7">Phosphatidylglycerol--prolipoprotein diacylglyceryl transferase</fullName>
        <ecNumber evidence="7">2.5.1.145</ecNumber>
    </recommendedName>
</protein>
<evidence type="ECO:0000256" key="2">
    <source>
        <dbReference type="ARBA" id="ARBA00022475"/>
    </source>
</evidence>
<dbReference type="PROSITE" id="PS01311">
    <property type="entry name" value="LGT"/>
    <property type="match status" value="1"/>
</dbReference>